<dbReference type="GO" id="GO:0008408">
    <property type="term" value="F:3'-5' exonuclease activity"/>
    <property type="evidence" value="ECO:0007669"/>
    <property type="project" value="TreeGrafter"/>
</dbReference>
<gene>
    <name evidence="5" type="ORF">CO059_03040</name>
</gene>
<dbReference type="Pfam" id="PF00929">
    <property type="entry name" value="RNase_T"/>
    <property type="match status" value="1"/>
</dbReference>
<proteinExistence type="predicted"/>
<evidence type="ECO:0000256" key="1">
    <source>
        <dbReference type="ARBA" id="ARBA00022722"/>
    </source>
</evidence>
<keyword evidence="3 5" id="KW-0269">Exonuclease</keyword>
<reference evidence="6" key="1">
    <citation type="submission" date="2017-09" db="EMBL/GenBank/DDBJ databases">
        <title>Depth-based differentiation of microbial function through sediment-hosted aquifers and enrichment of novel symbionts in the deep terrestrial subsurface.</title>
        <authorList>
            <person name="Probst A.J."/>
            <person name="Ladd B."/>
            <person name="Jarett J.K."/>
            <person name="Geller-Mcgrath D.E."/>
            <person name="Sieber C.M.K."/>
            <person name="Emerson J.B."/>
            <person name="Anantharaman K."/>
            <person name="Thomas B.C."/>
            <person name="Malmstrom R."/>
            <person name="Stieglmeier M."/>
            <person name="Klingl A."/>
            <person name="Woyke T."/>
            <person name="Ryan C.M."/>
            <person name="Banfield J.F."/>
        </authorList>
    </citation>
    <scope>NUCLEOTIDE SEQUENCE [LARGE SCALE GENOMIC DNA]</scope>
</reference>
<dbReference type="CDD" id="cd06127">
    <property type="entry name" value="DEDDh"/>
    <property type="match status" value="1"/>
</dbReference>
<dbReference type="SMART" id="SM00479">
    <property type="entry name" value="EXOIII"/>
    <property type="match status" value="1"/>
</dbReference>
<keyword evidence="2" id="KW-0378">Hydrolase</keyword>
<feature type="domain" description="Exonuclease" evidence="4">
    <location>
        <begin position="20"/>
        <end position="191"/>
    </location>
</feature>
<comment type="caution">
    <text evidence="5">The sequence shown here is derived from an EMBL/GenBank/DDBJ whole genome shotgun (WGS) entry which is preliminary data.</text>
</comment>
<evidence type="ECO:0000259" key="4">
    <source>
        <dbReference type="SMART" id="SM00479"/>
    </source>
</evidence>
<dbReference type="PANTHER" id="PTHR30231">
    <property type="entry name" value="DNA POLYMERASE III SUBUNIT EPSILON"/>
    <property type="match status" value="1"/>
</dbReference>
<dbReference type="InterPro" id="IPR006054">
    <property type="entry name" value="DnaQ"/>
</dbReference>
<name>A0A2M8EHU6_UNCKA</name>
<sequence>MPQVRKIPGSNLPTDFRNQNLLFIDLETTGLDPTRHEIIEIGAILVSGKTLKIEKEYQTRVKPEHPETADKKALKLSGLSPTSWKKAKPLIQVLKELNKLAPGAMLVGHNITFDWTFLEIAYRNAGISWTFDYHRLDVLSIAYAYALNDPKIKRLRLQALAEHFSIKGGKKHRALGDARTAYKIFLKLVHP</sequence>
<dbReference type="EMBL" id="PFSK01000047">
    <property type="protein sequence ID" value="PJC21844.1"/>
    <property type="molecule type" value="Genomic_DNA"/>
</dbReference>
<dbReference type="Proteomes" id="UP000228781">
    <property type="component" value="Unassembled WGS sequence"/>
</dbReference>
<dbReference type="AlphaFoldDB" id="A0A2M8EHU6"/>
<dbReference type="Gene3D" id="3.30.420.10">
    <property type="entry name" value="Ribonuclease H-like superfamily/Ribonuclease H"/>
    <property type="match status" value="1"/>
</dbReference>
<dbReference type="SUPFAM" id="SSF53098">
    <property type="entry name" value="Ribonuclease H-like"/>
    <property type="match status" value="1"/>
</dbReference>
<dbReference type="InterPro" id="IPR013520">
    <property type="entry name" value="Ribonucl_H"/>
</dbReference>
<dbReference type="PANTHER" id="PTHR30231:SF4">
    <property type="entry name" value="PROTEIN NEN2"/>
    <property type="match status" value="1"/>
</dbReference>
<dbReference type="GO" id="GO:0003887">
    <property type="term" value="F:DNA-directed DNA polymerase activity"/>
    <property type="evidence" value="ECO:0007669"/>
    <property type="project" value="InterPro"/>
</dbReference>
<accession>A0A2M8EHU6</accession>
<evidence type="ECO:0000313" key="5">
    <source>
        <dbReference type="EMBL" id="PJC21844.1"/>
    </source>
</evidence>
<evidence type="ECO:0000256" key="3">
    <source>
        <dbReference type="ARBA" id="ARBA00022839"/>
    </source>
</evidence>
<dbReference type="NCBIfam" id="TIGR00573">
    <property type="entry name" value="dnaq"/>
    <property type="match status" value="1"/>
</dbReference>
<keyword evidence="1" id="KW-0540">Nuclease</keyword>
<dbReference type="GO" id="GO:0006260">
    <property type="term" value="P:DNA replication"/>
    <property type="evidence" value="ECO:0007669"/>
    <property type="project" value="InterPro"/>
</dbReference>
<protein>
    <submittedName>
        <fullName evidence="5">3'-5' exonuclease</fullName>
    </submittedName>
</protein>
<dbReference type="InterPro" id="IPR036397">
    <property type="entry name" value="RNaseH_sf"/>
</dbReference>
<dbReference type="InterPro" id="IPR012337">
    <property type="entry name" value="RNaseH-like_sf"/>
</dbReference>
<organism evidence="5 6">
    <name type="scientific">candidate division WWE3 bacterium CG_4_9_14_0_2_um_filter_48_10</name>
    <dbReference type="NCBI Taxonomy" id="1975078"/>
    <lineage>
        <taxon>Bacteria</taxon>
        <taxon>Katanobacteria</taxon>
    </lineage>
</organism>
<evidence type="ECO:0000313" key="6">
    <source>
        <dbReference type="Proteomes" id="UP000228781"/>
    </source>
</evidence>
<dbReference type="GO" id="GO:0003677">
    <property type="term" value="F:DNA binding"/>
    <property type="evidence" value="ECO:0007669"/>
    <property type="project" value="InterPro"/>
</dbReference>
<evidence type="ECO:0000256" key="2">
    <source>
        <dbReference type="ARBA" id="ARBA00022801"/>
    </source>
</evidence>
<dbReference type="FunFam" id="3.30.420.10:FF:000045">
    <property type="entry name" value="3'-5' exonuclease DinG"/>
    <property type="match status" value="1"/>
</dbReference>